<accession>A0A366HD72</accession>
<name>A0A366HD72_9BACT</name>
<reference evidence="1 2" key="1">
    <citation type="submission" date="2018-06" db="EMBL/GenBank/DDBJ databases">
        <title>Genomic Encyclopedia of Type Strains, Phase IV (KMG-IV): sequencing the most valuable type-strain genomes for metagenomic binning, comparative biology and taxonomic classification.</title>
        <authorList>
            <person name="Goeker M."/>
        </authorList>
    </citation>
    <scope>NUCLEOTIDE SEQUENCE [LARGE SCALE GENOMIC DNA]</scope>
    <source>
        <strain evidence="1 2">DSM 25532</strain>
    </source>
</reference>
<dbReference type="Proteomes" id="UP000253426">
    <property type="component" value="Unassembled WGS sequence"/>
</dbReference>
<comment type="caution">
    <text evidence="1">The sequence shown here is derived from an EMBL/GenBank/DDBJ whole genome shotgun (WGS) entry which is preliminary data.</text>
</comment>
<dbReference type="EMBL" id="QNRR01000008">
    <property type="protein sequence ID" value="RBP40403.1"/>
    <property type="molecule type" value="Genomic_DNA"/>
</dbReference>
<sequence>MRLPPALVLAALLPPLVSCSVGRPVSAPGKNRDLISQASFCDAYVFRDADKRDHRPSPEENTYPFMKEGHPGNSILGQGGAIVDVAAVGSRVLAQARVSKEQISRLTHALYKTDSFHPMSACYNPHHAVVFYTEDGEPLCCIEICFSCNAVETTPKLRTWRCAPGQAGIEGADLVAMAEIFRELKLPLTPYKSLNDLKEDKAERSKKYRAFLRKEELAARSKQEP</sequence>
<evidence type="ECO:0000313" key="2">
    <source>
        <dbReference type="Proteomes" id="UP000253426"/>
    </source>
</evidence>
<evidence type="ECO:0000313" key="1">
    <source>
        <dbReference type="EMBL" id="RBP40403.1"/>
    </source>
</evidence>
<proteinExistence type="predicted"/>
<dbReference type="AlphaFoldDB" id="A0A366HD72"/>
<gene>
    <name evidence="1" type="ORF">DES53_108110</name>
</gene>
<keyword evidence="2" id="KW-1185">Reference proteome</keyword>
<organism evidence="1 2">
    <name type="scientific">Roseimicrobium gellanilyticum</name>
    <dbReference type="NCBI Taxonomy" id="748857"/>
    <lineage>
        <taxon>Bacteria</taxon>
        <taxon>Pseudomonadati</taxon>
        <taxon>Verrucomicrobiota</taxon>
        <taxon>Verrucomicrobiia</taxon>
        <taxon>Verrucomicrobiales</taxon>
        <taxon>Verrucomicrobiaceae</taxon>
        <taxon>Roseimicrobium</taxon>
    </lineage>
</organism>
<protein>
    <submittedName>
        <fullName evidence="1">Uncharacterized protein</fullName>
    </submittedName>
</protein>